<accession>A0AAE0TF60</accession>
<comment type="caution">
    <text evidence="1">The sequence shown here is derived from an EMBL/GenBank/DDBJ whole genome shotgun (WGS) entry which is preliminary data.</text>
</comment>
<evidence type="ECO:0000313" key="2">
    <source>
        <dbReference type="Proteomes" id="UP001195483"/>
    </source>
</evidence>
<name>A0AAE0TF60_9BIVA</name>
<dbReference type="EMBL" id="JAEAOA010000433">
    <property type="protein sequence ID" value="KAK3609252.1"/>
    <property type="molecule type" value="Genomic_DNA"/>
</dbReference>
<reference evidence="1" key="2">
    <citation type="journal article" date="2021" name="Genome Biol. Evol.">
        <title>Developing a high-quality reference genome for a parasitic bivalve with doubly uniparental inheritance (Bivalvia: Unionida).</title>
        <authorList>
            <person name="Smith C.H."/>
        </authorList>
    </citation>
    <scope>NUCLEOTIDE SEQUENCE</scope>
    <source>
        <strain evidence="1">CHS0354</strain>
        <tissue evidence="1">Mantle</tissue>
    </source>
</reference>
<keyword evidence="2" id="KW-1185">Reference proteome</keyword>
<proteinExistence type="predicted"/>
<reference evidence="1" key="1">
    <citation type="journal article" date="2021" name="Genome Biol. Evol.">
        <title>A High-Quality Reference Genome for a Parasitic Bivalve with Doubly Uniparental Inheritance (Bivalvia: Unionida).</title>
        <authorList>
            <person name="Smith C.H."/>
        </authorList>
    </citation>
    <scope>NUCLEOTIDE SEQUENCE</scope>
    <source>
        <strain evidence="1">CHS0354</strain>
    </source>
</reference>
<dbReference type="AlphaFoldDB" id="A0AAE0TF60"/>
<organism evidence="1 2">
    <name type="scientific">Potamilus streckersoni</name>
    <dbReference type="NCBI Taxonomy" id="2493646"/>
    <lineage>
        <taxon>Eukaryota</taxon>
        <taxon>Metazoa</taxon>
        <taxon>Spiralia</taxon>
        <taxon>Lophotrochozoa</taxon>
        <taxon>Mollusca</taxon>
        <taxon>Bivalvia</taxon>
        <taxon>Autobranchia</taxon>
        <taxon>Heteroconchia</taxon>
        <taxon>Palaeoheterodonta</taxon>
        <taxon>Unionida</taxon>
        <taxon>Unionoidea</taxon>
        <taxon>Unionidae</taxon>
        <taxon>Ambleminae</taxon>
        <taxon>Lampsilini</taxon>
        <taxon>Potamilus</taxon>
    </lineage>
</organism>
<reference evidence="1" key="3">
    <citation type="submission" date="2023-05" db="EMBL/GenBank/DDBJ databases">
        <authorList>
            <person name="Smith C.H."/>
        </authorList>
    </citation>
    <scope>NUCLEOTIDE SEQUENCE</scope>
    <source>
        <strain evidence="1">CHS0354</strain>
        <tissue evidence="1">Mantle</tissue>
    </source>
</reference>
<sequence>MDHACISCTDCEHRQLSILLLSYKFWVFAEKSRLEKFLFFIPSVPDAHGSLLQVSWDFSDVDSLPVQTGKGGASIGFADETEQQAPLSLVSPEPDQRVWLVDMP</sequence>
<protein>
    <submittedName>
        <fullName evidence="1">Uncharacterized protein</fullName>
    </submittedName>
</protein>
<dbReference type="Proteomes" id="UP001195483">
    <property type="component" value="Unassembled WGS sequence"/>
</dbReference>
<evidence type="ECO:0000313" key="1">
    <source>
        <dbReference type="EMBL" id="KAK3609252.1"/>
    </source>
</evidence>
<gene>
    <name evidence="1" type="ORF">CHS0354_006177</name>
</gene>